<evidence type="ECO:0000259" key="2">
    <source>
        <dbReference type="PROSITE" id="PS50983"/>
    </source>
</evidence>
<dbReference type="RefSeq" id="WP_052451728.1">
    <property type="nucleotide sequence ID" value="NZ_CP006880.1"/>
</dbReference>
<reference evidence="3 4" key="1">
    <citation type="submission" date="2013-11" db="EMBL/GenBank/DDBJ databases">
        <title>Complete genome sequence of Rhizobium gallicum bv. gallicum R602.</title>
        <authorList>
            <person name="Bustos P."/>
            <person name="Santamaria R.I."/>
            <person name="Lozano L."/>
            <person name="Acosta J.L."/>
            <person name="Ormeno-Orrillo E."/>
            <person name="Rogel M.A."/>
            <person name="Romero D."/>
            <person name="Cevallos M.A."/>
            <person name="Martinez-Romero E."/>
            <person name="Gonzalez V."/>
        </authorList>
    </citation>
    <scope>NUCLEOTIDE SEQUENCE [LARGE SCALE GENOMIC DNA]</scope>
    <source>
        <strain evidence="3 4">R602</strain>
        <plasmid evidence="3 4">pRgalR602c</plasmid>
    </source>
</reference>
<dbReference type="EMBL" id="CP006880">
    <property type="protein sequence ID" value="AJD44050.1"/>
    <property type="molecule type" value="Genomic_DNA"/>
</dbReference>
<name>A0A0B4XBC1_9HYPH</name>
<dbReference type="SUPFAM" id="SSF53807">
    <property type="entry name" value="Helical backbone' metal receptor"/>
    <property type="match status" value="1"/>
</dbReference>
<feature type="signal peptide" evidence="1">
    <location>
        <begin position="1"/>
        <end position="30"/>
    </location>
</feature>
<keyword evidence="3" id="KW-0614">Plasmid</keyword>
<geneLocation type="plasmid" evidence="3 4">
    <name>pRgalR602c</name>
</geneLocation>
<organism evidence="3 4">
    <name type="scientific">Rhizobium gallicum bv. gallicum R602sp</name>
    <dbReference type="NCBI Taxonomy" id="1041138"/>
    <lineage>
        <taxon>Bacteria</taxon>
        <taxon>Pseudomonadati</taxon>
        <taxon>Pseudomonadota</taxon>
        <taxon>Alphaproteobacteria</taxon>
        <taxon>Hyphomicrobiales</taxon>
        <taxon>Rhizobiaceae</taxon>
        <taxon>Rhizobium/Agrobacterium group</taxon>
        <taxon>Rhizobium</taxon>
    </lineage>
</organism>
<keyword evidence="1" id="KW-0732">Signal</keyword>
<dbReference type="Pfam" id="PF01497">
    <property type="entry name" value="Peripla_BP_2"/>
    <property type="match status" value="1"/>
</dbReference>
<dbReference type="InterPro" id="IPR002491">
    <property type="entry name" value="ABC_transptr_periplasmic_BD"/>
</dbReference>
<accession>A0A0B4XBC1</accession>
<keyword evidence="4" id="KW-1185">Reference proteome</keyword>
<dbReference type="PROSITE" id="PS50983">
    <property type="entry name" value="FE_B12_PBP"/>
    <property type="match status" value="1"/>
</dbReference>
<dbReference type="Gene3D" id="3.40.50.1980">
    <property type="entry name" value="Nitrogenase molybdenum iron protein domain"/>
    <property type="match status" value="2"/>
</dbReference>
<dbReference type="HOGENOM" id="CLU_038034_7_3_5"/>
<feature type="domain" description="Fe/B12 periplasmic-binding" evidence="2">
    <location>
        <begin position="54"/>
        <end position="346"/>
    </location>
</feature>
<proteinExistence type="predicted"/>
<dbReference type="PANTHER" id="PTHR30535">
    <property type="entry name" value="VITAMIN B12-BINDING PROTEIN"/>
    <property type="match status" value="1"/>
</dbReference>
<dbReference type="PANTHER" id="PTHR30535:SF7">
    <property type="entry name" value="IRON(III) DICITRATE-BINDING PROTEIN"/>
    <property type="match status" value="1"/>
</dbReference>
<evidence type="ECO:0000313" key="3">
    <source>
        <dbReference type="EMBL" id="AJD44050.1"/>
    </source>
</evidence>
<sequence>MSSDPKRRPFILRLAFAVLATFAISAPAFAASTTYPLTIANCGRSITFDRAPGKVVSIGQAMTEILLSLGLADRITGTAVWFSPVLKQFDAENSKIKRLADNDPSFEAVVGTGPDLVAAEFEWHVGPSGSVGTYDQFSKLGINTYVAPADCAAKDNTTGGDGVRKEMLKTEVIYQEIAELAAIFNVQDRGEALVARLKEREDKAIASVAETRVKDIPVVFWFSSKEVDGEAFMAGRNGAPAYIMRALGAKNVIATNEEWPLVGWETVAGLNPAIIVIAGMDRRRYAADDPAIKLTFLNSDPVASRISAVEKKQVVVMDSQAMSPSIRLVDGIETLAVAIRQFGLAK</sequence>
<evidence type="ECO:0000256" key="1">
    <source>
        <dbReference type="SAM" id="SignalP"/>
    </source>
</evidence>
<protein>
    <submittedName>
        <fullName evidence="3">ABC transporter substrate-binding protein</fullName>
    </submittedName>
</protein>
<gene>
    <name evidence="3" type="ORF">RGR602_PC00003</name>
</gene>
<dbReference type="KEGG" id="rga:RGR602_PC00003"/>
<evidence type="ECO:0000313" key="4">
    <source>
        <dbReference type="Proteomes" id="UP000031368"/>
    </source>
</evidence>
<dbReference type="AlphaFoldDB" id="A0A0B4XBC1"/>
<dbReference type="InterPro" id="IPR050902">
    <property type="entry name" value="ABC_Transporter_SBP"/>
</dbReference>
<feature type="chain" id="PRO_5002098598" evidence="1">
    <location>
        <begin position="31"/>
        <end position="346"/>
    </location>
</feature>
<dbReference type="Proteomes" id="UP000031368">
    <property type="component" value="Plasmid pRgalR602c"/>
</dbReference>